<dbReference type="Proteomes" id="UP001165136">
    <property type="component" value="Unassembled WGS sequence"/>
</dbReference>
<organism evidence="3 4">
    <name type="scientific">Amycolatopsis taiwanensis</name>
    <dbReference type="NCBI Taxonomy" id="342230"/>
    <lineage>
        <taxon>Bacteria</taxon>
        <taxon>Bacillati</taxon>
        <taxon>Actinomycetota</taxon>
        <taxon>Actinomycetes</taxon>
        <taxon>Pseudonocardiales</taxon>
        <taxon>Pseudonocardiaceae</taxon>
        <taxon>Amycolatopsis</taxon>
    </lineage>
</organism>
<gene>
    <name evidence="3" type="ORF">Atai01_19480</name>
</gene>
<protein>
    <submittedName>
        <fullName evidence="3">Uncharacterized protein</fullName>
    </submittedName>
</protein>
<evidence type="ECO:0000313" key="3">
    <source>
        <dbReference type="EMBL" id="GLY65329.1"/>
    </source>
</evidence>
<feature type="transmembrane region" description="Helical" evidence="2">
    <location>
        <begin position="44"/>
        <end position="63"/>
    </location>
</feature>
<evidence type="ECO:0000256" key="1">
    <source>
        <dbReference type="SAM" id="MobiDB-lite"/>
    </source>
</evidence>
<dbReference type="EMBL" id="BSTI01000004">
    <property type="protein sequence ID" value="GLY65329.1"/>
    <property type="molecule type" value="Genomic_DNA"/>
</dbReference>
<accession>A0A9W6QWH1</accession>
<feature type="transmembrane region" description="Helical" evidence="2">
    <location>
        <begin position="83"/>
        <end position="101"/>
    </location>
</feature>
<sequence length="202" mass="20703">MTYPPAPEQYPNSGGFSQPPGQYPGMPPSPGGVDPRPKPSGGTALTAAAFAIAGTVFGIIFAIGNFDSAGYDDLGGIALMQGIAYLIEVVTLGLGATLLFMRKALGRWLALTGSVVHVVQWIIAVLSVASALSIPGLGLGGPIAVLVMSAPAIATAVLLMVPLTGRWLAWGNQPQPGQQPAYGTPPMPGQQPGYGQQPQNWS</sequence>
<name>A0A9W6QWH1_9PSEU</name>
<keyword evidence="2" id="KW-0472">Membrane</keyword>
<comment type="caution">
    <text evidence="3">The sequence shown here is derived from an EMBL/GenBank/DDBJ whole genome shotgun (WGS) entry which is preliminary data.</text>
</comment>
<keyword evidence="4" id="KW-1185">Reference proteome</keyword>
<feature type="compositionally biased region" description="Low complexity" evidence="1">
    <location>
        <begin position="190"/>
        <end position="202"/>
    </location>
</feature>
<dbReference type="AlphaFoldDB" id="A0A9W6QWH1"/>
<feature type="compositionally biased region" description="Pro residues" evidence="1">
    <location>
        <begin position="21"/>
        <end position="30"/>
    </location>
</feature>
<feature type="region of interest" description="Disordered" evidence="1">
    <location>
        <begin position="175"/>
        <end position="202"/>
    </location>
</feature>
<evidence type="ECO:0000256" key="2">
    <source>
        <dbReference type="SAM" id="Phobius"/>
    </source>
</evidence>
<feature type="transmembrane region" description="Helical" evidence="2">
    <location>
        <begin position="108"/>
        <end position="133"/>
    </location>
</feature>
<proteinExistence type="predicted"/>
<feature type="transmembrane region" description="Helical" evidence="2">
    <location>
        <begin position="139"/>
        <end position="161"/>
    </location>
</feature>
<evidence type="ECO:0000313" key="4">
    <source>
        <dbReference type="Proteomes" id="UP001165136"/>
    </source>
</evidence>
<reference evidence="3" key="1">
    <citation type="submission" date="2023-03" db="EMBL/GenBank/DDBJ databases">
        <title>Amycolatopsis taiwanensis NBRC 103393.</title>
        <authorList>
            <person name="Ichikawa N."/>
            <person name="Sato H."/>
            <person name="Tonouchi N."/>
        </authorList>
    </citation>
    <scope>NUCLEOTIDE SEQUENCE</scope>
    <source>
        <strain evidence="3">NBRC 103393</strain>
    </source>
</reference>
<dbReference type="RefSeq" id="WP_285486568.1">
    <property type="nucleotide sequence ID" value="NZ_BSTI01000004.1"/>
</dbReference>
<keyword evidence="2" id="KW-0812">Transmembrane</keyword>
<keyword evidence="2" id="KW-1133">Transmembrane helix</keyword>
<feature type="region of interest" description="Disordered" evidence="1">
    <location>
        <begin position="1"/>
        <end position="40"/>
    </location>
</feature>